<keyword evidence="1" id="KW-0472">Membrane</keyword>
<dbReference type="PANTHER" id="PTHR36836:SF1">
    <property type="entry name" value="COLANIC ACID BIOSYNTHESIS PROTEIN WCAK"/>
    <property type="match status" value="1"/>
</dbReference>
<dbReference type="InterPro" id="IPR007345">
    <property type="entry name" value="Polysacch_pyruvyl_Trfase"/>
</dbReference>
<keyword evidence="4" id="KW-1185">Reference proteome</keyword>
<sequence length="383" mass="41703">MSRNQHAARKPLVVGYYGMRNVGDNAFCVILDWALPRYWGAEEPVFAAPPMVDLPANRVGMSQGLFESLDPVRRAGKLLNKASLLGGASMLLFGGGSVFRDMGPFSEKKVFAAWSRVSRRPIAAVGVSVGPFVSAGAQQRLAEVFQHIDYVGVRDAASVDRLRDLGYPGIAVPAGDLAGLLPEALGDVAPAPVPRTPGRARLGVTLLGSDTDLAEPEQRRREEALIAGIRSFVDTEPVDVTILVFNTHPTKGDVACSDRLRAALQGRCDIRTVTADDGVRAMWSEMRACDIGLHMRMHGGIFAYLTGVPFTLVPYHRKCADFLTEIGQPMGRRLPVRPDDPYEVHKVLSGLLTSTERPLLDLTEFAHRARLNFTQAPWARPVA</sequence>
<feature type="domain" description="Polysaccharide pyruvyl transferase" evidence="2">
    <location>
        <begin position="88"/>
        <end position="316"/>
    </location>
</feature>
<keyword evidence="1" id="KW-1133">Transmembrane helix</keyword>
<proteinExistence type="predicted"/>
<comment type="caution">
    <text evidence="3">The sequence shown here is derived from an EMBL/GenBank/DDBJ whole genome shotgun (WGS) entry which is preliminary data.</text>
</comment>
<reference evidence="3 4" key="1">
    <citation type="submission" date="2016-01" db="EMBL/GenBank/DDBJ databases">
        <title>Whole genome sequence and analysis of Micromonospora rosaria DSM 803, which can produce antibacterial substance rosamicin.</title>
        <authorList>
            <person name="Yang H."/>
            <person name="He X."/>
            <person name="Zhu D."/>
        </authorList>
    </citation>
    <scope>NUCLEOTIDE SEQUENCE [LARGE SCALE GENOMIC DNA]</scope>
    <source>
        <strain evidence="3 4">DSM 803</strain>
    </source>
</reference>
<evidence type="ECO:0000259" key="2">
    <source>
        <dbReference type="Pfam" id="PF04230"/>
    </source>
</evidence>
<evidence type="ECO:0000313" key="3">
    <source>
        <dbReference type="EMBL" id="KXK62735.1"/>
    </source>
</evidence>
<dbReference type="RefSeq" id="WP_067361307.1">
    <property type="nucleotide sequence ID" value="NZ_JBIUBN010000024.1"/>
</dbReference>
<name>A0A136PWE5_9ACTN</name>
<dbReference type="Proteomes" id="UP000070620">
    <property type="component" value="Unassembled WGS sequence"/>
</dbReference>
<feature type="transmembrane region" description="Helical" evidence="1">
    <location>
        <begin position="82"/>
        <end position="99"/>
    </location>
</feature>
<gene>
    <name evidence="3" type="ORF">AWW66_06740</name>
</gene>
<keyword evidence="1" id="KW-0812">Transmembrane</keyword>
<dbReference type="PANTHER" id="PTHR36836">
    <property type="entry name" value="COLANIC ACID BIOSYNTHESIS PROTEIN WCAK"/>
    <property type="match status" value="1"/>
</dbReference>
<evidence type="ECO:0000256" key="1">
    <source>
        <dbReference type="SAM" id="Phobius"/>
    </source>
</evidence>
<dbReference type="Pfam" id="PF04230">
    <property type="entry name" value="PS_pyruv_trans"/>
    <property type="match status" value="1"/>
</dbReference>
<protein>
    <recommendedName>
        <fullName evidence="2">Polysaccharide pyruvyl transferase domain-containing protein</fullName>
    </recommendedName>
</protein>
<accession>A0A136PWE5</accession>
<dbReference type="EMBL" id="LRQV01000014">
    <property type="protein sequence ID" value="KXK62735.1"/>
    <property type="molecule type" value="Genomic_DNA"/>
</dbReference>
<dbReference type="OrthoDB" id="3733126at2"/>
<organism evidence="3 4">
    <name type="scientific">Micromonospora rosaria</name>
    <dbReference type="NCBI Taxonomy" id="47874"/>
    <lineage>
        <taxon>Bacteria</taxon>
        <taxon>Bacillati</taxon>
        <taxon>Actinomycetota</taxon>
        <taxon>Actinomycetes</taxon>
        <taxon>Micromonosporales</taxon>
        <taxon>Micromonosporaceae</taxon>
        <taxon>Micromonospora</taxon>
    </lineage>
</organism>
<evidence type="ECO:0000313" key="4">
    <source>
        <dbReference type="Proteomes" id="UP000070620"/>
    </source>
</evidence>
<dbReference type="AlphaFoldDB" id="A0A136PWE5"/>